<reference evidence="1 2" key="1">
    <citation type="submission" date="2019-07" db="EMBL/GenBank/DDBJ databases">
        <authorList>
            <person name="Friedrich A."/>
            <person name="Schacherer J."/>
        </authorList>
    </citation>
    <scope>NUCLEOTIDE SEQUENCE [LARGE SCALE GENOMIC DNA]</scope>
</reference>
<protein>
    <submittedName>
        <fullName evidence="1">DEBR0S2_15742g1_1</fullName>
    </submittedName>
</protein>
<proteinExistence type="predicted"/>
<evidence type="ECO:0000313" key="1">
    <source>
        <dbReference type="EMBL" id="VUG17760.1"/>
    </source>
</evidence>
<dbReference type="AlphaFoldDB" id="A0A7D9GZF1"/>
<dbReference type="EMBL" id="CABFWN010000002">
    <property type="protein sequence ID" value="VUG17760.1"/>
    <property type="molecule type" value="Genomic_DNA"/>
</dbReference>
<sequence>MISLMDLPPEVLFEIFDLVPLELSRTNRFFYIMLNHYFHDRLIRDCGSNVLLWLSLHDFYAFIDYIKSLDYWRKTQRMIIARYCKLRPYQEVLLGKQHPEQLNKCEFIGDSWQFIYQIYKSRRIYFDKESCQFDESRSSFDDGLLKINRTYLLKFKKQVRLPAGKYRFIGTVVLENPAGLSSVNFKIVNKSSGEILCDYFPPSSIKSLVPGAKLCVLNMGDFALGRKNGTLKEIDDFTDLDVLVEDSEFMKAGFTLCYLDILPIGRNVHRPPTWVFWTIDNQTPTPENVTNVLLKRLYDSIEHSVSGKLDLDPAPYQPLGSYSNGHEHFVCPKLATSPEEHKERNASVGIDISTYSKDFYTKFNKKGELITRTFKFFTVIDKRKYDKVLSRRRETMERSSKEHQNEPLRWKFAHYLAV</sequence>
<name>A0A7D9GZF1_DEKBR</name>
<keyword evidence="2" id="KW-1185">Reference proteome</keyword>
<accession>A0A7D9GZF1</accession>
<dbReference type="Proteomes" id="UP000478008">
    <property type="component" value="Unassembled WGS sequence"/>
</dbReference>
<gene>
    <name evidence="1" type="ORF">DEBR0S2_15742G</name>
</gene>
<organism evidence="1 2">
    <name type="scientific">Dekkera bruxellensis</name>
    <name type="common">Brettanomyces custersii</name>
    <dbReference type="NCBI Taxonomy" id="5007"/>
    <lineage>
        <taxon>Eukaryota</taxon>
        <taxon>Fungi</taxon>
        <taxon>Dikarya</taxon>
        <taxon>Ascomycota</taxon>
        <taxon>Saccharomycotina</taxon>
        <taxon>Pichiomycetes</taxon>
        <taxon>Pichiales</taxon>
        <taxon>Pichiaceae</taxon>
        <taxon>Brettanomyces</taxon>
    </lineage>
</organism>
<evidence type="ECO:0000313" key="2">
    <source>
        <dbReference type="Proteomes" id="UP000478008"/>
    </source>
</evidence>